<keyword evidence="1" id="KW-0472">Membrane</keyword>
<dbReference type="Proteomes" id="UP001056386">
    <property type="component" value="Chromosome 1"/>
</dbReference>
<proteinExistence type="predicted"/>
<dbReference type="EMBL" id="CP099587">
    <property type="protein sequence ID" value="USS47196.1"/>
    <property type="molecule type" value="Genomic_DNA"/>
</dbReference>
<reference evidence="2" key="1">
    <citation type="submission" date="2022-06" db="EMBL/GenBank/DDBJ databases">
        <title>Draft genome sequence of Burkholderia glumae strain GR20004 isolated from rice panicle showing bacterial panicle blight.</title>
        <authorList>
            <person name="Choi S.Y."/>
            <person name="Lee Y.H."/>
        </authorList>
    </citation>
    <scope>NUCLEOTIDE SEQUENCE</scope>
    <source>
        <strain evidence="2">GR20004</strain>
    </source>
</reference>
<keyword evidence="1" id="KW-0812">Transmembrane</keyword>
<accession>A0ABY5BNN4</accession>
<dbReference type="RefSeq" id="WP_012735238.1">
    <property type="nucleotide sequence ID" value="NZ_CP021074.1"/>
</dbReference>
<gene>
    <name evidence="2" type="ORF">NFI99_20225</name>
</gene>
<sequence length="78" mass="8695">MARRPLKFTIGVLLLIIAVGAIAFTVLNLRDAYGNGPPYYGRTTNMDNWENPLPVLVPVDVGVIVLIGIYAVWLRRTR</sequence>
<evidence type="ECO:0000313" key="3">
    <source>
        <dbReference type="Proteomes" id="UP001056386"/>
    </source>
</evidence>
<protein>
    <submittedName>
        <fullName evidence="2">Uncharacterized protein</fullName>
    </submittedName>
</protein>
<feature type="transmembrane region" description="Helical" evidence="1">
    <location>
        <begin position="53"/>
        <end position="73"/>
    </location>
</feature>
<feature type="transmembrane region" description="Helical" evidence="1">
    <location>
        <begin position="12"/>
        <end position="33"/>
    </location>
</feature>
<organism evidence="2 3">
    <name type="scientific">Burkholderia glumae</name>
    <name type="common">Pseudomonas glumae</name>
    <dbReference type="NCBI Taxonomy" id="337"/>
    <lineage>
        <taxon>Bacteria</taxon>
        <taxon>Pseudomonadati</taxon>
        <taxon>Pseudomonadota</taxon>
        <taxon>Betaproteobacteria</taxon>
        <taxon>Burkholderiales</taxon>
        <taxon>Burkholderiaceae</taxon>
        <taxon>Burkholderia</taxon>
    </lineage>
</organism>
<name>A0ABY5BNN4_BURGL</name>
<evidence type="ECO:0000313" key="2">
    <source>
        <dbReference type="EMBL" id="USS47196.1"/>
    </source>
</evidence>
<keyword evidence="3" id="KW-1185">Reference proteome</keyword>
<keyword evidence="1" id="KW-1133">Transmembrane helix</keyword>
<evidence type="ECO:0000256" key="1">
    <source>
        <dbReference type="SAM" id="Phobius"/>
    </source>
</evidence>